<dbReference type="PROSITE" id="PS50405">
    <property type="entry name" value="GST_CTER"/>
    <property type="match status" value="1"/>
</dbReference>
<dbReference type="SUPFAM" id="SSF47616">
    <property type="entry name" value="GST C-terminal domain-like"/>
    <property type="match status" value="1"/>
</dbReference>
<dbReference type="PANTHER" id="PTHR44051">
    <property type="entry name" value="GLUTATHIONE S-TRANSFERASE-RELATED"/>
    <property type="match status" value="1"/>
</dbReference>
<dbReference type="InterPro" id="IPR036249">
    <property type="entry name" value="Thioredoxin-like_sf"/>
</dbReference>
<dbReference type="InterPro" id="IPR040079">
    <property type="entry name" value="Glutathione_S-Trfase"/>
</dbReference>
<gene>
    <name evidence="2" type="ORF">GCM10011614_32250</name>
</gene>
<dbReference type="RefSeq" id="WP_189622325.1">
    <property type="nucleotide sequence ID" value="NZ_BMZA01000019.1"/>
</dbReference>
<dbReference type="AlphaFoldDB" id="A0A918PNC8"/>
<dbReference type="InterPro" id="IPR010987">
    <property type="entry name" value="Glutathione-S-Trfase_C-like"/>
</dbReference>
<dbReference type="Gene3D" id="1.20.1050.10">
    <property type="match status" value="1"/>
</dbReference>
<sequence>MNSNGNYPTIYHFEASRGFRVVWLCEELDLKYDLVFRPGDQFGSLMALQEVLPGMPMAPVMGYAGELIVESGAIIDILLALHGDGHLVPSKTSNDFLFHTQWMHFAEGTALARMTQRRLSAMAAGIDVDQAPRGYDAANRNDGFEPIGAAAVFEFVEAFLSKHPYFGGAEFTAADIMMEYAMRVAKLVVWDDTNRFPNIAAWRKNVMARPAYARAVKASTFGELDDVGVPLHAPHPFARPA</sequence>
<name>A0A918PNC8_9SPHN</name>
<accession>A0A918PNC8</accession>
<reference evidence="2" key="1">
    <citation type="journal article" date="2014" name="Int. J. Syst. Evol. Microbiol.">
        <title>Complete genome sequence of Corynebacterium casei LMG S-19264T (=DSM 44701T), isolated from a smear-ripened cheese.</title>
        <authorList>
            <consortium name="US DOE Joint Genome Institute (JGI-PGF)"/>
            <person name="Walter F."/>
            <person name="Albersmeier A."/>
            <person name="Kalinowski J."/>
            <person name="Ruckert C."/>
        </authorList>
    </citation>
    <scope>NUCLEOTIDE SEQUENCE</scope>
    <source>
        <strain evidence="2">KCTC 32255</strain>
    </source>
</reference>
<dbReference type="SFLD" id="SFLDS00019">
    <property type="entry name" value="Glutathione_Transferase_(cytos"/>
    <property type="match status" value="1"/>
</dbReference>
<keyword evidence="3" id="KW-1185">Reference proteome</keyword>
<organism evidence="2 3">
    <name type="scientific">Novosphingobium colocasiae</name>
    <dbReference type="NCBI Taxonomy" id="1256513"/>
    <lineage>
        <taxon>Bacteria</taxon>
        <taxon>Pseudomonadati</taxon>
        <taxon>Pseudomonadota</taxon>
        <taxon>Alphaproteobacteria</taxon>
        <taxon>Sphingomonadales</taxon>
        <taxon>Sphingomonadaceae</taxon>
        <taxon>Novosphingobium</taxon>
    </lineage>
</organism>
<evidence type="ECO:0000313" key="3">
    <source>
        <dbReference type="Proteomes" id="UP000648075"/>
    </source>
</evidence>
<comment type="caution">
    <text evidence="2">The sequence shown here is derived from an EMBL/GenBank/DDBJ whole genome shotgun (WGS) entry which is preliminary data.</text>
</comment>
<reference evidence="2" key="2">
    <citation type="submission" date="2020-09" db="EMBL/GenBank/DDBJ databases">
        <authorList>
            <person name="Sun Q."/>
            <person name="Kim S."/>
        </authorList>
    </citation>
    <scope>NUCLEOTIDE SEQUENCE</scope>
    <source>
        <strain evidence="2">KCTC 32255</strain>
    </source>
</reference>
<dbReference type="InterPro" id="IPR036282">
    <property type="entry name" value="Glutathione-S-Trfase_C_sf"/>
</dbReference>
<dbReference type="Proteomes" id="UP000648075">
    <property type="component" value="Unassembled WGS sequence"/>
</dbReference>
<dbReference type="EMBL" id="BMZA01000019">
    <property type="protein sequence ID" value="GGZ14828.1"/>
    <property type="molecule type" value="Genomic_DNA"/>
</dbReference>
<evidence type="ECO:0000313" key="2">
    <source>
        <dbReference type="EMBL" id="GGZ14828.1"/>
    </source>
</evidence>
<feature type="domain" description="GST C-terminal" evidence="1">
    <location>
        <begin position="92"/>
        <end position="237"/>
    </location>
</feature>
<dbReference type="SUPFAM" id="SSF52833">
    <property type="entry name" value="Thioredoxin-like"/>
    <property type="match status" value="1"/>
</dbReference>
<dbReference type="Gene3D" id="3.40.30.10">
    <property type="entry name" value="Glutaredoxin"/>
    <property type="match status" value="1"/>
</dbReference>
<dbReference type="PANTHER" id="PTHR44051:SF9">
    <property type="entry name" value="GLUTATHIONE S-TRANSFERASE 1"/>
    <property type="match status" value="1"/>
</dbReference>
<dbReference type="Pfam" id="PF00043">
    <property type="entry name" value="GST_C"/>
    <property type="match status" value="1"/>
</dbReference>
<proteinExistence type="predicted"/>
<protein>
    <submittedName>
        <fullName evidence="2">Glutathione S-transferase</fullName>
    </submittedName>
</protein>
<dbReference type="InterPro" id="IPR004046">
    <property type="entry name" value="GST_C"/>
</dbReference>
<evidence type="ECO:0000259" key="1">
    <source>
        <dbReference type="PROSITE" id="PS50405"/>
    </source>
</evidence>